<gene>
    <name evidence="2" type="ordered locus">Halxa_1269</name>
</gene>
<dbReference type="STRING" id="797210.Halxa_1269"/>
<dbReference type="EMBL" id="CP002839">
    <property type="protein sequence ID" value="AEH35902.1"/>
    <property type="molecule type" value="Genomic_DNA"/>
</dbReference>
<evidence type="ECO:0000313" key="3">
    <source>
        <dbReference type="Proteomes" id="UP000006794"/>
    </source>
</evidence>
<sequence>MVAARLRTTMPESTLDVAHDSPSLRIVDALADATDTDPLELDPLYDVVDPEALDRFLEADPTGEATVAFGYGGHSVEVRSDGAIAIDGTIYDECV</sequence>
<dbReference type="AlphaFoldDB" id="F8DBC3"/>
<feature type="domain" description="Halobacterial output" evidence="1">
    <location>
        <begin position="19"/>
        <end position="87"/>
    </location>
</feature>
<proteinExistence type="predicted"/>
<dbReference type="InterPro" id="IPR040624">
    <property type="entry name" value="HalOD1"/>
</dbReference>
<dbReference type="Pfam" id="PF18545">
    <property type="entry name" value="HalOD1"/>
    <property type="match status" value="1"/>
</dbReference>
<name>F8DBC3_HALXS</name>
<protein>
    <recommendedName>
        <fullName evidence="1">Halobacterial output domain-containing protein</fullName>
    </recommendedName>
</protein>
<dbReference type="eggNOG" id="arCOG08980">
    <property type="taxonomic scope" value="Archaea"/>
</dbReference>
<evidence type="ECO:0000313" key="2">
    <source>
        <dbReference type="EMBL" id="AEH35902.1"/>
    </source>
</evidence>
<dbReference type="Proteomes" id="UP000006794">
    <property type="component" value="Chromosome"/>
</dbReference>
<organism evidence="2 3">
    <name type="scientific">Halopiger xanaduensis (strain DSM 18323 / JCM 14033 / SH-6)</name>
    <dbReference type="NCBI Taxonomy" id="797210"/>
    <lineage>
        <taxon>Archaea</taxon>
        <taxon>Methanobacteriati</taxon>
        <taxon>Methanobacteriota</taxon>
        <taxon>Stenosarchaea group</taxon>
        <taxon>Halobacteria</taxon>
        <taxon>Halobacteriales</taxon>
        <taxon>Natrialbaceae</taxon>
        <taxon>Halopiger</taxon>
    </lineage>
</organism>
<dbReference type="KEGG" id="hxa:Halxa_1269"/>
<accession>F8DBC3</accession>
<keyword evidence="3" id="KW-1185">Reference proteome</keyword>
<evidence type="ECO:0000259" key="1">
    <source>
        <dbReference type="Pfam" id="PF18545"/>
    </source>
</evidence>
<reference evidence="2 3" key="1">
    <citation type="journal article" date="2012" name="Stand. Genomic Sci.">
        <title>Complete genome sequence of Halopiger xanaduensis type strain (SH-6(T)).</title>
        <authorList>
            <person name="Anderson I."/>
            <person name="Tindall B.J."/>
            <person name="Rohde M."/>
            <person name="Lucas S."/>
            <person name="Han J."/>
            <person name="Lapidus A."/>
            <person name="Cheng J.F."/>
            <person name="Goodwin L."/>
            <person name="Pitluck S."/>
            <person name="Peters L."/>
            <person name="Pati A."/>
            <person name="Mikhailova N."/>
            <person name="Pagani I."/>
            <person name="Teshima H."/>
            <person name="Han C."/>
            <person name="Tapia R."/>
            <person name="Land M."/>
            <person name="Woyke T."/>
            <person name="Klenk H.P."/>
            <person name="Kyrpides N."/>
            <person name="Ivanova N."/>
        </authorList>
    </citation>
    <scope>NUCLEOTIDE SEQUENCE [LARGE SCALE GENOMIC DNA]</scope>
    <source>
        <strain evidence="3">DSM 18323 / JCM 14033 / SH-6</strain>
    </source>
</reference>
<dbReference type="HOGENOM" id="CLU_159738_4_3_2"/>